<keyword evidence="2" id="KW-1185">Reference proteome</keyword>
<gene>
    <name evidence="1" type="ORF">J1C50_09965</name>
</gene>
<dbReference type="Proteomes" id="UP000664349">
    <property type="component" value="Unassembled WGS sequence"/>
</dbReference>
<dbReference type="GeneID" id="58558610"/>
<evidence type="ECO:0000313" key="2">
    <source>
        <dbReference type="Proteomes" id="UP000664349"/>
    </source>
</evidence>
<proteinExistence type="predicted"/>
<dbReference type="RefSeq" id="WP_019101946.1">
    <property type="nucleotide sequence ID" value="NZ_AP019312.1"/>
</dbReference>
<name>A0ABS3GLE9_9NEIS</name>
<comment type="caution">
    <text evidence="1">The sequence shown here is derived from an EMBL/GenBank/DDBJ whole genome shotgun (WGS) entry which is preliminary data.</text>
</comment>
<sequence>MAVGKQRGLAYLGVLALSLAMGVALSAAASAWSRQLQRDKEEELLHIGLQLQRAIAAYHRSGPAPAYPKSLEALLKDERLPFTRRYLRRLYADPLTGKPEWGLIKGADGGIVGVHSLAEGRPLKQRGFAAELGDFADKGSYRQWVFLAPTAL</sequence>
<protein>
    <submittedName>
        <fullName evidence="1">Type II secretion system protein</fullName>
    </submittedName>
</protein>
<accession>A0ABS3GLE9</accession>
<dbReference type="EMBL" id="JAFLRD010000007">
    <property type="protein sequence ID" value="MBO0415842.1"/>
    <property type="molecule type" value="Genomic_DNA"/>
</dbReference>
<organism evidence="1 2">
    <name type="scientific">Chromobacterium haemolyticum</name>
    <dbReference type="NCBI Taxonomy" id="394935"/>
    <lineage>
        <taxon>Bacteria</taxon>
        <taxon>Pseudomonadati</taxon>
        <taxon>Pseudomonadota</taxon>
        <taxon>Betaproteobacteria</taxon>
        <taxon>Neisseriales</taxon>
        <taxon>Chromobacteriaceae</taxon>
        <taxon>Chromobacterium</taxon>
    </lineage>
</organism>
<reference evidence="1 2" key="1">
    <citation type="submission" date="2021-03" db="EMBL/GenBank/DDBJ databases">
        <title>First Case of infection caused by Chromobacterium haemolyticum derived from water in China.</title>
        <authorList>
            <person name="Chen J."/>
            <person name="Liu C."/>
        </authorList>
    </citation>
    <scope>NUCLEOTIDE SEQUENCE [LARGE SCALE GENOMIC DNA]</scope>
    <source>
        <strain evidence="1 2">WJ-5</strain>
    </source>
</reference>
<evidence type="ECO:0000313" key="1">
    <source>
        <dbReference type="EMBL" id="MBO0415842.1"/>
    </source>
</evidence>